<evidence type="ECO:0000259" key="2">
    <source>
        <dbReference type="Pfam" id="PF08508"/>
    </source>
</evidence>
<dbReference type="GO" id="GO:0044695">
    <property type="term" value="C:Dsc E3 ubiquitin ligase complex"/>
    <property type="evidence" value="ECO:0007669"/>
    <property type="project" value="InterPro"/>
</dbReference>
<name>A0A8K0WRA9_9HYPO</name>
<feature type="compositionally biased region" description="Acidic residues" evidence="1">
    <location>
        <begin position="26"/>
        <end position="37"/>
    </location>
</feature>
<proteinExistence type="predicted"/>
<dbReference type="OrthoDB" id="5428737at2759"/>
<gene>
    <name evidence="3" type="ORF">B0I35DRAFT_478263</name>
</gene>
<feature type="region of interest" description="Disordered" evidence="1">
    <location>
        <begin position="1"/>
        <end position="91"/>
    </location>
</feature>
<dbReference type="EMBL" id="JAGPNK010000006">
    <property type="protein sequence ID" value="KAH7319968.1"/>
    <property type="molecule type" value="Genomic_DNA"/>
</dbReference>
<sequence length="381" mass="42302">MSPDDGGPSSTAEPLLQHLAARPRNDDDDVDVDVDNDNGDRQTDPAASSQHSTRRRHAASSASLRPESRSRQDAAVDRARRRQKKSRKRRNPGLAKKLAFLSHLLKSLDLIVFAELSALYYMECSLFRFLLRAIGQIMCLTPKDPTFPIAVPSTRMHVLMILIPNFICLLLHLFSAPPVGPDYHRGYQHGGLIIDFIGQRPPAWRIYYMLADLFILSVQCLMIAIHSERENLRVALKTFRPISQDVARELAPAQTMEALDAEERGVLRDNVLPTLDETNDVEMQPLISPNGADNSQRIIDEAESTNDGLDESPGSHLNDLLCSGNAIIGEYRVTQALRLAFSDNDRGASALRSLGYEATLATLQAQRRAAMVDTLAGTQNR</sequence>
<organism evidence="3 4">
    <name type="scientific">Stachybotrys elegans</name>
    <dbReference type="NCBI Taxonomy" id="80388"/>
    <lineage>
        <taxon>Eukaryota</taxon>
        <taxon>Fungi</taxon>
        <taxon>Dikarya</taxon>
        <taxon>Ascomycota</taxon>
        <taxon>Pezizomycotina</taxon>
        <taxon>Sordariomycetes</taxon>
        <taxon>Hypocreomycetidae</taxon>
        <taxon>Hypocreales</taxon>
        <taxon>Stachybotryaceae</taxon>
        <taxon>Stachybotrys</taxon>
    </lineage>
</organism>
<evidence type="ECO:0000313" key="4">
    <source>
        <dbReference type="Proteomes" id="UP000813444"/>
    </source>
</evidence>
<dbReference type="InterPro" id="IPR038967">
    <property type="entry name" value="Dsc4-like"/>
</dbReference>
<accession>A0A8K0WRA9</accession>
<comment type="caution">
    <text evidence="3">The sequence shown here is derived from an EMBL/GenBank/DDBJ whole genome shotgun (WGS) entry which is preliminary data.</text>
</comment>
<dbReference type="AlphaFoldDB" id="A0A8K0WRA9"/>
<feature type="compositionally biased region" description="Basic and acidic residues" evidence="1">
    <location>
        <begin position="66"/>
        <end position="78"/>
    </location>
</feature>
<dbReference type="PANTHER" id="PTHR39405:SF1">
    <property type="entry name" value="DSC E3 UBIQUITIN LIGASE COMPLEX SUBUNIT 4"/>
    <property type="match status" value="1"/>
</dbReference>
<dbReference type="Proteomes" id="UP000813444">
    <property type="component" value="Unassembled WGS sequence"/>
</dbReference>
<dbReference type="GO" id="GO:0005783">
    <property type="term" value="C:endoplasmic reticulum"/>
    <property type="evidence" value="ECO:0007669"/>
    <property type="project" value="TreeGrafter"/>
</dbReference>
<reference evidence="3" key="1">
    <citation type="journal article" date="2021" name="Nat. Commun.">
        <title>Genetic determinants of endophytism in the Arabidopsis root mycobiome.</title>
        <authorList>
            <person name="Mesny F."/>
            <person name="Miyauchi S."/>
            <person name="Thiergart T."/>
            <person name="Pickel B."/>
            <person name="Atanasova L."/>
            <person name="Karlsson M."/>
            <person name="Huettel B."/>
            <person name="Barry K.W."/>
            <person name="Haridas S."/>
            <person name="Chen C."/>
            <person name="Bauer D."/>
            <person name="Andreopoulos W."/>
            <person name="Pangilinan J."/>
            <person name="LaButti K."/>
            <person name="Riley R."/>
            <person name="Lipzen A."/>
            <person name="Clum A."/>
            <person name="Drula E."/>
            <person name="Henrissat B."/>
            <person name="Kohler A."/>
            <person name="Grigoriev I.V."/>
            <person name="Martin F.M."/>
            <person name="Hacquard S."/>
        </authorList>
    </citation>
    <scope>NUCLEOTIDE SEQUENCE</scope>
    <source>
        <strain evidence="3">MPI-CAGE-CH-0235</strain>
    </source>
</reference>
<dbReference type="PANTHER" id="PTHR39405">
    <property type="entry name" value="DSC E3 UBIQUITIN LIGASE COMPLEX SUBUNIT 4"/>
    <property type="match status" value="1"/>
</dbReference>
<dbReference type="GO" id="GO:0032933">
    <property type="term" value="P:SREBP signaling pathway"/>
    <property type="evidence" value="ECO:0007669"/>
    <property type="project" value="InterPro"/>
</dbReference>
<keyword evidence="4" id="KW-1185">Reference proteome</keyword>
<protein>
    <recommendedName>
        <fullName evidence="2">DUF1746 domain-containing protein</fullName>
    </recommendedName>
</protein>
<feature type="compositionally biased region" description="Basic residues" evidence="1">
    <location>
        <begin position="79"/>
        <end position="91"/>
    </location>
</feature>
<dbReference type="InterPro" id="IPR013715">
    <property type="entry name" value="DUF1746"/>
</dbReference>
<evidence type="ECO:0000313" key="3">
    <source>
        <dbReference type="EMBL" id="KAH7319968.1"/>
    </source>
</evidence>
<dbReference type="Pfam" id="PF08508">
    <property type="entry name" value="DUF1746"/>
    <property type="match status" value="1"/>
</dbReference>
<evidence type="ECO:0000256" key="1">
    <source>
        <dbReference type="SAM" id="MobiDB-lite"/>
    </source>
</evidence>
<feature type="domain" description="DUF1746" evidence="2">
    <location>
        <begin position="107"/>
        <end position="222"/>
    </location>
</feature>